<dbReference type="InterPro" id="IPR021731">
    <property type="entry name" value="AMIN_dom"/>
</dbReference>
<feature type="domain" description="AMIN" evidence="1">
    <location>
        <begin position="156"/>
        <end position="233"/>
    </location>
</feature>
<dbReference type="EMBL" id="AABTCC010000010">
    <property type="protein sequence ID" value="EAI8859060.1"/>
    <property type="molecule type" value="Genomic_DNA"/>
</dbReference>
<dbReference type="EMBL" id="AACCXM010000002">
    <property type="protein sequence ID" value="EAK0468357.1"/>
    <property type="molecule type" value="Genomic_DNA"/>
</dbReference>
<sequence>MMKQILILLVFISFLNGRENPFVPTDINSTDLISTNMKDSAPPFETQIIKFPSDARELTSIVFYYKSIDGSIKQKVVDINGSFDWHDEFVLKNQITPNKTASKILDVSVTTVKADNNSNQNDKPSTKISNLVPKIEPPLKSLSFNDMIKFDIYAMKINIFTADPKIRDFVISKPDKIVIDFKRKNADFNTKTIKVDKGAVKKLTFGAHDGYYRVVISLDGNYHYGIRQSDGGYTLILR</sequence>
<accession>A0A5L8UEN2</accession>
<reference evidence="4 7" key="1">
    <citation type="submission" date="2018-05" db="EMBL/GenBank/DDBJ databases">
        <authorList>
            <consortium name="PulseNet: The National Subtyping Network for Foodborne Disease Surveillance"/>
            <person name="Tarr C.L."/>
            <person name="Trees E."/>
            <person name="Katz L.S."/>
            <person name="Carleton-Romer H.A."/>
            <person name="Stroika S."/>
            <person name="Kucerova Z."/>
            <person name="Roache K.F."/>
            <person name="Sabol A.L."/>
            <person name="Besser J."/>
            <person name="Gerner-Smidt P."/>
        </authorList>
    </citation>
    <scope>NUCLEOTIDE SEQUENCE</scope>
    <source>
        <strain evidence="4">2014D-0197</strain>
        <strain evidence="2 7">2016D-0221</strain>
        <strain evidence="5">D4313</strain>
        <strain evidence="3 6">PNUSAC001503</strain>
    </source>
</reference>
<organism evidence="4">
    <name type="scientific">Campylobacter fetus</name>
    <dbReference type="NCBI Taxonomy" id="196"/>
    <lineage>
        <taxon>Bacteria</taxon>
        <taxon>Pseudomonadati</taxon>
        <taxon>Campylobacterota</taxon>
        <taxon>Epsilonproteobacteria</taxon>
        <taxon>Campylobacterales</taxon>
        <taxon>Campylobacteraceae</taxon>
        <taxon>Campylobacter</taxon>
    </lineage>
</organism>
<keyword evidence="6" id="KW-1185">Reference proteome</keyword>
<dbReference type="Proteomes" id="UP000557842">
    <property type="component" value="Unassembled WGS sequence"/>
</dbReference>
<dbReference type="GeneID" id="61064043"/>
<evidence type="ECO:0000313" key="4">
    <source>
        <dbReference type="EMBL" id="EAK0452743.1"/>
    </source>
</evidence>
<gene>
    <name evidence="4" type="ORF">AAH17_03625</name>
    <name evidence="5" type="ORF">AAH24_03085</name>
    <name evidence="2" type="ORF">BVH53_01280</name>
    <name evidence="3" type="ORF">CX802_04270</name>
</gene>
<evidence type="ECO:0000313" key="7">
    <source>
        <dbReference type="Proteomes" id="UP000557842"/>
    </source>
</evidence>
<dbReference type="EMBL" id="AABQDW010000002">
    <property type="protein sequence ID" value="EAI5407344.1"/>
    <property type="molecule type" value="Genomic_DNA"/>
</dbReference>
<dbReference type="RefSeq" id="WP_011731736.1">
    <property type="nucleotide sequence ID" value="NZ_CBCXPY010000041.1"/>
</dbReference>
<evidence type="ECO:0000259" key="1">
    <source>
        <dbReference type="Pfam" id="PF11741"/>
    </source>
</evidence>
<dbReference type="OMA" id="IDWHYPL"/>
<evidence type="ECO:0000313" key="3">
    <source>
        <dbReference type="EMBL" id="EAI8859060.1"/>
    </source>
</evidence>
<protein>
    <submittedName>
        <fullName evidence="4">AMIN domain-containing protein</fullName>
    </submittedName>
</protein>
<evidence type="ECO:0000313" key="2">
    <source>
        <dbReference type="EMBL" id="EAI5407344.1"/>
    </source>
</evidence>
<dbReference type="Proteomes" id="UP000535509">
    <property type="component" value="Unassembled WGS sequence"/>
</dbReference>
<dbReference type="AlphaFoldDB" id="A0A5L8UEN2"/>
<dbReference type="Gene3D" id="2.60.40.3500">
    <property type="match status" value="1"/>
</dbReference>
<dbReference type="Pfam" id="PF11741">
    <property type="entry name" value="AMIN"/>
    <property type="match status" value="1"/>
</dbReference>
<comment type="caution">
    <text evidence="4">The sequence shown here is derived from an EMBL/GenBank/DDBJ whole genome shotgun (WGS) entry which is preliminary data.</text>
</comment>
<evidence type="ECO:0000313" key="6">
    <source>
        <dbReference type="Proteomes" id="UP000535509"/>
    </source>
</evidence>
<name>A0A5L8UEN2_CAMFE</name>
<dbReference type="EMBL" id="AACCXK010000005">
    <property type="protein sequence ID" value="EAK0452743.1"/>
    <property type="molecule type" value="Genomic_DNA"/>
</dbReference>
<evidence type="ECO:0000313" key="5">
    <source>
        <dbReference type="EMBL" id="EAK0468357.1"/>
    </source>
</evidence>
<proteinExistence type="predicted"/>